<evidence type="ECO:0008006" key="3">
    <source>
        <dbReference type="Google" id="ProtNLM"/>
    </source>
</evidence>
<dbReference type="RefSeq" id="WP_306835311.1">
    <property type="nucleotide sequence ID" value="NZ_JAUSRA010000001.1"/>
</dbReference>
<gene>
    <name evidence="1" type="ORF">J2S43_006413</name>
</gene>
<name>A0ABT9N3N4_9ACTN</name>
<keyword evidence="2" id="KW-1185">Reference proteome</keyword>
<dbReference type="Proteomes" id="UP001240984">
    <property type="component" value="Unassembled WGS sequence"/>
</dbReference>
<dbReference type="EMBL" id="JAUSRA010000001">
    <property type="protein sequence ID" value="MDP9797901.1"/>
    <property type="molecule type" value="Genomic_DNA"/>
</dbReference>
<reference evidence="1 2" key="1">
    <citation type="submission" date="2023-07" db="EMBL/GenBank/DDBJ databases">
        <title>Sequencing the genomes of 1000 actinobacteria strains.</title>
        <authorList>
            <person name="Klenk H.-P."/>
        </authorList>
    </citation>
    <scope>NUCLEOTIDE SEQUENCE [LARGE SCALE GENOMIC DNA]</scope>
    <source>
        <strain evidence="1 2">DSM 44710</strain>
    </source>
</reference>
<protein>
    <recommendedName>
        <fullName evidence="3">DUF4034 domain-containing protein</fullName>
    </recommendedName>
</protein>
<accession>A0ABT9N3N4</accession>
<comment type="caution">
    <text evidence="1">The sequence shown here is derived from an EMBL/GenBank/DDBJ whole genome shotgun (WGS) entry which is preliminary data.</text>
</comment>
<sequence length="311" mass="34241">MPGNASTPDFDPASAYPEVGLLRAALRDGDWPAVRALYDPMGWDGRALLVREAADAGDLLQRVAAEDPADGAAAAMLGCHLVVAGWRVRGSGSAQFVTREQWTGFHDHLRRADAVLSAATAHDPGNLTAWQQRVKVARGLEMGQAEARRRYDRVAAIDPHHRDTQSLYLQQLAPKWSGDLATMHGFARERMLAAPEGAHNAVLVAEAHLEHVFIEGVEYLRTAEVRAQLHEAAERSVWHPAFRRTPGWVVVLNHFAGAFAAAGENAAAARVFGDLGPFATDLPWDYLRRLLERFSRHPGRTFARFRRKALA</sequence>
<evidence type="ECO:0000313" key="2">
    <source>
        <dbReference type="Proteomes" id="UP001240984"/>
    </source>
</evidence>
<proteinExistence type="predicted"/>
<organism evidence="1 2">
    <name type="scientific">Catenuloplanes nepalensis</name>
    <dbReference type="NCBI Taxonomy" id="587533"/>
    <lineage>
        <taxon>Bacteria</taxon>
        <taxon>Bacillati</taxon>
        <taxon>Actinomycetota</taxon>
        <taxon>Actinomycetes</taxon>
        <taxon>Micromonosporales</taxon>
        <taxon>Micromonosporaceae</taxon>
        <taxon>Catenuloplanes</taxon>
    </lineage>
</organism>
<evidence type="ECO:0000313" key="1">
    <source>
        <dbReference type="EMBL" id="MDP9797901.1"/>
    </source>
</evidence>